<dbReference type="Proteomes" id="UP001204772">
    <property type="component" value="Unassembled WGS sequence"/>
</dbReference>
<sequence>MYLLFTQQVVVFDFLKTLGGEAGNYIQFIKRATFTNPTQRLLAQVGNMINNFQI</sequence>
<reference evidence="1 2" key="1">
    <citation type="submission" date="2022-06" db="EMBL/GenBank/DDBJ databases">
        <title>Runella sp. S5 genome sequencing.</title>
        <authorList>
            <person name="Park S."/>
        </authorList>
    </citation>
    <scope>NUCLEOTIDE SEQUENCE [LARGE SCALE GENOMIC DNA]</scope>
    <source>
        <strain evidence="1 2">S5</strain>
    </source>
</reference>
<comment type="caution">
    <text evidence="1">The sequence shown here is derived from an EMBL/GenBank/DDBJ whole genome shotgun (WGS) entry which is preliminary data.</text>
</comment>
<evidence type="ECO:0000313" key="1">
    <source>
        <dbReference type="EMBL" id="MCP1386486.1"/>
    </source>
</evidence>
<accession>A0ABT1FXQ3</accession>
<evidence type="ECO:0000313" key="2">
    <source>
        <dbReference type="Proteomes" id="UP001204772"/>
    </source>
</evidence>
<dbReference type="RefSeq" id="WP_253533361.1">
    <property type="nucleotide sequence ID" value="NZ_JAMZEL010000026.1"/>
</dbReference>
<proteinExistence type="predicted"/>
<dbReference type="EMBL" id="JAMZEL010000026">
    <property type="protein sequence ID" value="MCP1386486.1"/>
    <property type="molecule type" value="Genomic_DNA"/>
</dbReference>
<name>A0ABT1FXQ3_9BACT</name>
<keyword evidence="2" id="KW-1185">Reference proteome</keyword>
<organism evidence="1 2">
    <name type="scientific">Runella salmonicolor</name>
    <dbReference type="NCBI Taxonomy" id="2950278"/>
    <lineage>
        <taxon>Bacteria</taxon>
        <taxon>Pseudomonadati</taxon>
        <taxon>Bacteroidota</taxon>
        <taxon>Cytophagia</taxon>
        <taxon>Cytophagales</taxon>
        <taxon>Spirosomataceae</taxon>
        <taxon>Runella</taxon>
    </lineage>
</organism>
<protein>
    <submittedName>
        <fullName evidence="1">Uncharacterized protein</fullName>
    </submittedName>
</protein>
<gene>
    <name evidence="1" type="ORF">NCI00_28850</name>
</gene>